<dbReference type="Proteomes" id="UP000294530">
    <property type="component" value="Unassembled WGS sequence"/>
</dbReference>
<organism evidence="1 2">
    <name type="scientific">Bremia lactucae</name>
    <name type="common">Lettuce downy mildew</name>
    <dbReference type="NCBI Taxonomy" id="4779"/>
    <lineage>
        <taxon>Eukaryota</taxon>
        <taxon>Sar</taxon>
        <taxon>Stramenopiles</taxon>
        <taxon>Oomycota</taxon>
        <taxon>Peronosporomycetes</taxon>
        <taxon>Peronosporales</taxon>
        <taxon>Peronosporaceae</taxon>
        <taxon>Bremia</taxon>
    </lineage>
</organism>
<comment type="caution">
    <text evidence="1">The sequence shown here is derived from an EMBL/GenBank/DDBJ whole genome shotgun (WGS) entry which is preliminary data.</text>
</comment>
<dbReference type="AlphaFoldDB" id="A0A976IDJ4"/>
<reference evidence="1 2" key="1">
    <citation type="journal article" date="2021" name="Genome Biol.">
        <title>AFLAP: assembly-free linkage analysis pipeline using k-mers from genome sequencing data.</title>
        <authorList>
            <person name="Fletcher K."/>
            <person name="Zhang L."/>
            <person name="Gil J."/>
            <person name="Han R."/>
            <person name="Cavanaugh K."/>
            <person name="Michelmore R."/>
        </authorList>
    </citation>
    <scope>NUCLEOTIDE SEQUENCE [LARGE SCALE GENOMIC DNA]</scope>
    <source>
        <strain evidence="1 2">SF5</strain>
    </source>
</reference>
<dbReference type="KEGG" id="blac:94347585"/>
<protein>
    <submittedName>
        <fullName evidence="1">Uncharacterized protein</fullName>
    </submittedName>
</protein>
<dbReference type="GeneID" id="94347585"/>
<keyword evidence="2" id="KW-1185">Reference proteome</keyword>
<gene>
    <name evidence="1" type="ORF">CCR75_003821</name>
</gene>
<name>A0A976IDJ4_BRELC</name>
<proteinExistence type="predicted"/>
<accession>A0A976IDJ4</accession>
<evidence type="ECO:0000313" key="1">
    <source>
        <dbReference type="EMBL" id="TDH67952.1"/>
    </source>
</evidence>
<evidence type="ECO:0000313" key="2">
    <source>
        <dbReference type="Proteomes" id="UP000294530"/>
    </source>
</evidence>
<dbReference type="RefSeq" id="XP_067817451.1">
    <property type="nucleotide sequence ID" value="XM_067961914.1"/>
</dbReference>
<dbReference type="EMBL" id="SHOA02000013">
    <property type="protein sequence ID" value="TDH67952.1"/>
    <property type="molecule type" value="Genomic_DNA"/>
</dbReference>
<sequence>MLDFRENRGNRVLIERIKSVRNSDIWNRHRFSEIRCHPTVSTSETKFREETALKRIKPGVFVVSRMDVWLIATEASGSHSAPWRRSDTMAFLRHINLQSF</sequence>